<dbReference type="SUPFAM" id="SSF53187">
    <property type="entry name" value="Zn-dependent exopeptidases"/>
    <property type="match status" value="1"/>
</dbReference>
<dbReference type="PRINTS" id="PR00934">
    <property type="entry name" value="XHISDIPTASE"/>
</dbReference>
<dbReference type="InterPro" id="IPR050072">
    <property type="entry name" value="Peptidase_M20A"/>
</dbReference>
<feature type="chain" id="PRO_5004163746" evidence="3">
    <location>
        <begin position="21"/>
        <end position="421"/>
    </location>
</feature>
<dbReference type="PANTHER" id="PTHR43808:SF17">
    <property type="entry name" value="PEPTIDASE M20"/>
    <property type="match status" value="1"/>
</dbReference>
<dbReference type="GO" id="GO:0016787">
    <property type="term" value="F:hydrolase activity"/>
    <property type="evidence" value="ECO:0007669"/>
    <property type="project" value="UniProtKB-KW"/>
</dbReference>
<dbReference type="InterPro" id="IPR011650">
    <property type="entry name" value="Peptidase_M20_dimer"/>
</dbReference>
<dbReference type="Gene3D" id="3.40.630.10">
    <property type="entry name" value="Zn peptidases"/>
    <property type="match status" value="1"/>
</dbReference>
<sequence length="421" mass="45545" precursor="true">MLKRNSRAALLLFAAASLSAQTSWFQPSLLEKPEVRKALQSVDERSGAIVDEWIRLVEIPAPSRKEQARARYIHAEMEKLGLSEIRVDDMSNVSGVRKGTGGGPTVVFCAHMDTVFPEGTDLKVKRESDILRAPGVGDDTSNLMATLEMFRALNRGGVKTKGDLIFLASVQEELGLLGAKHWLEASGYKPDMFVAIDVSSTQVWYGALRIDQFKFFYTSPGAHTLESRGAASPAKAVAKAITALYEIPLPPIVEGLDSFKLPVINVGMLGGGTVMNAIPREAWFTVDLRSVDSATQDRLESAVVATAKRAADQEGVGFRMERNMGIDYSKSRPQEERLHQPVVQTALATSNYFRQSGTPEIRATDVGSNDSNIAVSLGIPAVAVGATVERMPHRLEENADASSIVPGIKSLLALAVALTTH</sequence>
<dbReference type="GO" id="GO:0006508">
    <property type="term" value="P:proteolysis"/>
    <property type="evidence" value="ECO:0007669"/>
    <property type="project" value="InterPro"/>
</dbReference>
<evidence type="ECO:0000256" key="3">
    <source>
        <dbReference type="SAM" id="SignalP"/>
    </source>
</evidence>
<evidence type="ECO:0000313" key="5">
    <source>
        <dbReference type="EMBL" id="ABJ84321.1"/>
    </source>
</evidence>
<dbReference type="EMBL" id="CP000473">
    <property type="protein sequence ID" value="ABJ84321.1"/>
    <property type="molecule type" value="Genomic_DNA"/>
</dbReference>
<dbReference type="InterPro" id="IPR001160">
    <property type="entry name" value="Peptidase_M20C"/>
</dbReference>
<evidence type="ECO:0000256" key="1">
    <source>
        <dbReference type="ARBA" id="ARBA00022723"/>
    </source>
</evidence>
<feature type="signal peptide" evidence="3">
    <location>
        <begin position="1"/>
        <end position="20"/>
    </location>
</feature>
<dbReference type="SUPFAM" id="SSF55031">
    <property type="entry name" value="Bacterial exopeptidase dimerisation domain"/>
    <property type="match status" value="1"/>
</dbReference>
<evidence type="ECO:0000259" key="4">
    <source>
        <dbReference type="Pfam" id="PF07687"/>
    </source>
</evidence>
<organism evidence="5">
    <name type="scientific">Solibacter usitatus (strain Ellin6076)</name>
    <dbReference type="NCBI Taxonomy" id="234267"/>
    <lineage>
        <taxon>Bacteria</taxon>
        <taxon>Pseudomonadati</taxon>
        <taxon>Acidobacteriota</taxon>
        <taxon>Terriglobia</taxon>
        <taxon>Bryobacterales</taxon>
        <taxon>Solibacteraceae</taxon>
        <taxon>Candidatus Solibacter</taxon>
    </lineage>
</organism>
<dbReference type="Gene3D" id="3.30.70.360">
    <property type="match status" value="1"/>
</dbReference>
<evidence type="ECO:0000256" key="2">
    <source>
        <dbReference type="ARBA" id="ARBA00022801"/>
    </source>
</evidence>
<dbReference type="AlphaFoldDB" id="Q021Q4"/>
<keyword evidence="2" id="KW-0378">Hydrolase</keyword>
<keyword evidence="3" id="KW-0732">Signal</keyword>
<dbReference type="STRING" id="234267.Acid_3348"/>
<feature type="domain" description="Peptidase M20 dimerisation" evidence="4">
    <location>
        <begin position="230"/>
        <end position="311"/>
    </location>
</feature>
<protein>
    <submittedName>
        <fullName evidence="5">Peptidase M20</fullName>
    </submittedName>
</protein>
<keyword evidence="1" id="KW-0479">Metal-binding</keyword>
<dbReference type="OrthoDB" id="9773892at2"/>
<reference evidence="5" key="1">
    <citation type="submission" date="2006-10" db="EMBL/GenBank/DDBJ databases">
        <title>Complete sequence of Solibacter usitatus Ellin6076.</title>
        <authorList>
            <consortium name="US DOE Joint Genome Institute"/>
            <person name="Copeland A."/>
            <person name="Lucas S."/>
            <person name="Lapidus A."/>
            <person name="Barry K."/>
            <person name="Detter J.C."/>
            <person name="Glavina del Rio T."/>
            <person name="Hammon N."/>
            <person name="Israni S."/>
            <person name="Dalin E."/>
            <person name="Tice H."/>
            <person name="Pitluck S."/>
            <person name="Thompson L.S."/>
            <person name="Brettin T."/>
            <person name="Bruce D."/>
            <person name="Han C."/>
            <person name="Tapia R."/>
            <person name="Gilna P."/>
            <person name="Schmutz J."/>
            <person name="Larimer F."/>
            <person name="Land M."/>
            <person name="Hauser L."/>
            <person name="Kyrpides N."/>
            <person name="Mikhailova N."/>
            <person name="Janssen P.H."/>
            <person name="Kuske C.R."/>
            <person name="Richardson P."/>
        </authorList>
    </citation>
    <scope>NUCLEOTIDE SEQUENCE</scope>
    <source>
        <strain evidence="5">Ellin6076</strain>
    </source>
</reference>
<gene>
    <name evidence="5" type="ordered locus">Acid_3348</name>
</gene>
<proteinExistence type="predicted"/>
<dbReference type="InterPro" id="IPR036264">
    <property type="entry name" value="Bact_exopeptidase_dim_dom"/>
</dbReference>
<dbReference type="eggNOG" id="COG0624">
    <property type="taxonomic scope" value="Bacteria"/>
</dbReference>
<dbReference type="InParanoid" id="Q021Q4"/>
<dbReference type="Pfam" id="PF07687">
    <property type="entry name" value="M20_dimer"/>
    <property type="match status" value="1"/>
</dbReference>
<name>Q021Q4_SOLUE</name>
<dbReference type="KEGG" id="sus:Acid_3348"/>
<dbReference type="FunCoup" id="Q021Q4">
    <property type="interactions" value="183"/>
</dbReference>
<dbReference type="Pfam" id="PF01546">
    <property type="entry name" value="Peptidase_M20"/>
    <property type="match status" value="1"/>
</dbReference>
<dbReference type="GO" id="GO:0046872">
    <property type="term" value="F:metal ion binding"/>
    <property type="evidence" value="ECO:0007669"/>
    <property type="project" value="UniProtKB-KW"/>
</dbReference>
<accession>Q021Q4</accession>
<dbReference type="PANTHER" id="PTHR43808">
    <property type="entry name" value="ACETYLORNITHINE DEACETYLASE"/>
    <property type="match status" value="1"/>
</dbReference>
<dbReference type="HOGENOM" id="CLU_051308_0_0_0"/>
<dbReference type="InterPro" id="IPR002933">
    <property type="entry name" value="Peptidase_M20"/>
</dbReference>